<dbReference type="Proteomes" id="UP000051008">
    <property type="component" value="Unassembled WGS sequence"/>
</dbReference>
<evidence type="ECO:0000256" key="4">
    <source>
        <dbReference type="ARBA" id="ARBA00022679"/>
    </source>
</evidence>
<dbReference type="GO" id="GO:0000105">
    <property type="term" value="P:L-histidine biosynthetic process"/>
    <property type="evidence" value="ECO:0007669"/>
    <property type="project" value="UniProtKB-UniRule"/>
</dbReference>
<evidence type="ECO:0000313" key="10">
    <source>
        <dbReference type="Proteomes" id="UP000051008"/>
    </source>
</evidence>
<dbReference type="Gene3D" id="3.40.640.10">
    <property type="entry name" value="Type I PLP-dependent aspartate aminotransferase-like (Major domain)"/>
    <property type="match status" value="1"/>
</dbReference>
<gene>
    <name evidence="7" type="primary">hisC</name>
    <name evidence="9" type="ORF">FC14_GL000981</name>
</gene>
<dbReference type="PANTHER" id="PTHR43643">
    <property type="entry name" value="HISTIDINOL-PHOSPHATE AMINOTRANSFERASE 2"/>
    <property type="match status" value="1"/>
</dbReference>
<dbReference type="UniPathway" id="UPA00031">
    <property type="reaction ID" value="UER00012"/>
</dbReference>
<comment type="subunit">
    <text evidence="2 7">Homodimer.</text>
</comment>
<dbReference type="Gene3D" id="3.90.1150.10">
    <property type="entry name" value="Aspartate Aminotransferase, domain 1"/>
    <property type="match status" value="1"/>
</dbReference>
<reference evidence="9 10" key="1">
    <citation type="journal article" date="2015" name="Genome Announc.">
        <title>Expanding the biotechnology potential of lactobacilli through comparative genomics of 213 strains and associated genera.</title>
        <authorList>
            <person name="Sun Z."/>
            <person name="Harris H.M."/>
            <person name="McCann A."/>
            <person name="Guo C."/>
            <person name="Argimon S."/>
            <person name="Zhang W."/>
            <person name="Yang X."/>
            <person name="Jeffery I.B."/>
            <person name="Cooney J.C."/>
            <person name="Kagawa T.F."/>
            <person name="Liu W."/>
            <person name="Song Y."/>
            <person name="Salvetti E."/>
            <person name="Wrobel A."/>
            <person name="Rasinkangas P."/>
            <person name="Parkhill J."/>
            <person name="Rea M.C."/>
            <person name="O'Sullivan O."/>
            <person name="Ritari J."/>
            <person name="Douillard F.P."/>
            <person name="Paul Ross R."/>
            <person name="Yang R."/>
            <person name="Briner A.E."/>
            <person name="Felis G.E."/>
            <person name="de Vos W.M."/>
            <person name="Barrangou R."/>
            <person name="Klaenhammer T.R."/>
            <person name="Caufield P.W."/>
            <person name="Cui Y."/>
            <person name="Zhang H."/>
            <person name="O'Toole P.W."/>
        </authorList>
    </citation>
    <scope>NUCLEOTIDE SEQUENCE [LARGE SCALE GENOMIC DNA]</scope>
    <source>
        <strain evidence="9 10">DSM 20509</strain>
    </source>
</reference>
<organism evidence="9 10">
    <name type="scientific">Ligilactobacillus agilis DSM 20509</name>
    <dbReference type="NCBI Taxonomy" id="1423718"/>
    <lineage>
        <taxon>Bacteria</taxon>
        <taxon>Bacillati</taxon>
        <taxon>Bacillota</taxon>
        <taxon>Bacilli</taxon>
        <taxon>Lactobacillales</taxon>
        <taxon>Lactobacillaceae</taxon>
        <taxon>Ligilactobacillus</taxon>
    </lineage>
</organism>
<keyword evidence="3 7" id="KW-0032">Aminotransferase</keyword>
<dbReference type="NCBIfam" id="TIGR01141">
    <property type="entry name" value="hisC"/>
    <property type="match status" value="1"/>
</dbReference>
<dbReference type="EC" id="2.6.1.9" evidence="7"/>
<dbReference type="SUPFAM" id="SSF53383">
    <property type="entry name" value="PLP-dependent transferases"/>
    <property type="match status" value="1"/>
</dbReference>
<name>A0A0R2A8Z3_9LACO</name>
<evidence type="ECO:0000313" key="9">
    <source>
        <dbReference type="EMBL" id="KRM63157.1"/>
    </source>
</evidence>
<feature type="modified residue" description="N6-(pyridoxal phosphate)lysine" evidence="7">
    <location>
        <position position="223"/>
    </location>
</feature>
<dbReference type="InterPro" id="IPR015424">
    <property type="entry name" value="PyrdxlP-dep_Trfase"/>
</dbReference>
<dbReference type="PATRIC" id="fig|1423718.3.peg.1029"/>
<dbReference type="InterPro" id="IPR004839">
    <property type="entry name" value="Aminotransferase_I/II_large"/>
</dbReference>
<comment type="cofactor">
    <cofactor evidence="1 7">
        <name>pyridoxal 5'-phosphate</name>
        <dbReference type="ChEBI" id="CHEBI:597326"/>
    </cofactor>
</comment>
<dbReference type="Pfam" id="PF00155">
    <property type="entry name" value="Aminotran_1_2"/>
    <property type="match status" value="1"/>
</dbReference>
<evidence type="ECO:0000256" key="2">
    <source>
        <dbReference type="ARBA" id="ARBA00011738"/>
    </source>
</evidence>
<feature type="domain" description="Aminotransferase class I/classII large" evidence="8">
    <location>
        <begin position="29"/>
        <end position="350"/>
    </location>
</feature>
<evidence type="ECO:0000256" key="3">
    <source>
        <dbReference type="ARBA" id="ARBA00022576"/>
    </source>
</evidence>
<evidence type="ECO:0000259" key="8">
    <source>
        <dbReference type="Pfam" id="PF00155"/>
    </source>
</evidence>
<keyword evidence="6 7" id="KW-0368">Histidine biosynthesis</keyword>
<accession>A0A0R2A8Z3</accession>
<comment type="pathway">
    <text evidence="7">Amino-acid biosynthesis; L-histidine biosynthesis; L-histidine from 5-phospho-alpha-D-ribose 1-diphosphate: step 7/9.</text>
</comment>
<dbReference type="GO" id="GO:0030170">
    <property type="term" value="F:pyridoxal phosphate binding"/>
    <property type="evidence" value="ECO:0007669"/>
    <property type="project" value="InterPro"/>
</dbReference>
<dbReference type="PANTHER" id="PTHR43643:SF3">
    <property type="entry name" value="HISTIDINOL-PHOSPHATE AMINOTRANSFERASE"/>
    <property type="match status" value="1"/>
</dbReference>
<evidence type="ECO:0000256" key="1">
    <source>
        <dbReference type="ARBA" id="ARBA00001933"/>
    </source>
</evidence>
<sequence>MKEEIKKLKSYVPEEPVAAVKEKYGLDRLVRLSANENPFGTSPKVKEAVVNWTFSESNRYPDGYATKLRQAVSERLGLPEEQLVFGVGLDEILELLSRTFLEKGDEILVADPTFSEYALHAQIEGARVIKVPVKPTDGHYDFERALTEISSKTKLIWLCNPNNPTGVYERSSQIAAFIKQVPATCLVLIDEAYIEYVTDEKPATSLDLLNDYDNVAVLRTFSKVYGLANYRVGYIAMAPKLAEYMQTVRLPYNLNSVAQVAAEAALADQTFVAASVAKTVEGRQYLEEFLTNKQIKHFHSQANFVYLKYPAALELAQKLLENGYQVRTGLQLDWLRITIGELADVKAICALIDEDLN</sequence>
<evidence type="ECO:0000256" key="6">
    <source>
        <dbReference type="ARBA" id="ARBA00023102"/>
    </source>
</evidence>
<dbReference type="CDD" id="cd00609">
    <property type="entry name" value="AAT_like"/>
    <property type="match status" value="1"/>
</dbReference>
<dbReference type="HAMAP" id="MF_01023">
    <property type="entry name" value="HisC_aminotrans_2"/>
    <property type="match status" value="1"/>
</dbReference>
<dbReference type="InterPro" id="IPR015421">
    <property type="entry name" value="PyrdxlP-dep_Trfase_major"/>
</dbReference>
<dbReference type="InterPro" id="IPR050106">
    <property type="entry name" value="HistidinolP_aminotransfase"/>
</dbReference>
<keyword evidence="10" id="KW-1185">Reference proteome</keyword>
<comment type="caution">
    <text evidence="9">The sequence shown here is derived from an EMBL/GenBank/DDBJ whole genome shotgun (WGS) entry which is preliminary data.</text>
</comment>
<dbReference type="EMBL" id="AYYP01000070">
    <property type="protein sequence ID" value="KRM63157.1"/>
    <property type="molecule type" value="Genomic_DNA"/>
</dbReference>
<dbReference type="AlphaFoldDB" id="A0A0R2A8Z3"/>
<dbReference type="GO" id="GO:0004400">
    <property type="term" value="F:histidinol-phosphate transaminase activity"/>
    <property type="evidence" value="ECO:0007669"/>
    <property type="project" value="UniProtKB-UniRule"/>
</dbReference>
<evidence type="ECO:0000256" key="5">
    <source>
        <dbReference type="ARBA" id="ARBA00022898"/>
    </source>
</evidence>
<keyword evidence="7" id="KW-0028">Amino-acid biosynthesis</keyword>
<evidence type="ECO:0000256" key="7">
    <source>
        <dbReference type="HAMAP-Rule" id="MF_01023"/>
    </source>
</evidence>
<protein>
    <recommendedName>
        <fullName evidence="7">Histidinol-phosphate aminotransferase</fullName>
        <ecNumber evidence="7">2.6.1.9</ecNumber>
    </recommendedName>
    <alternativeName>
        <fullName evidence="7">Imidazole acetol-phosphate transaminase</fullName>
    </alternativeName>
</protein>
<dbReference type="InterPro" id="IPR015422">
    <property type="entry name" value="PyrdxlP-dep_Trfase_small"/>
</dbReference>
<keyword evidence="4 7" id="KW-0808">Transferase</keyword>
<dbReference type="RefSeq" id="WP_056977565.1">
    <property type="nucleotide sequence ID" value="NZ_AYYP01000070.1"/>
</dbReference>
<comment type="catalytic activity">
    <reaction evidence="7">
        <text>L-histidinol phosphate + 2-oxoglutarate = 3-(imidazol-4-yl)-2-oxopropyl phosphate + L-glutamate</text>
        <dbReference type="Rhea" id="RHEA:23744"/>
        <dbReference type="ChEBI" id="CHEBI:16810"/>
        <dbReference type="ChEBI" id="CHEBI:29985"/>
        <dbReference type="ChEBI" id="CHEBI:57766"/>
        <dbReference type="ChEBI" id="CHEBI:57980"/>
        <dbReference type="EC" id="2.6.1.9"/>
    </reaction>
</comment>
<dbReference type="OrthoDB" id="9813612at2"/>
<keyword evidence="5 7" id="KW-0663">Pyridoxal phosphate</keyword>
<dbReference type="InterPro" id="IPR005861">
    <property type="entry name" value="HisP_aminotrans"/>
</dbReference>
<comment type="similarity">
    <text evidence="7">Belongs to the class-II pyridoxal-phosphate-dependent aminotransferase family. Histidinol-phosphate aminotransferase subfamily.</text>
</comment>
<proteinExistence type="inferred from homology"/>